<name>A0A0J7KG75_LASNI</name>
<evidence type="ECO:0000313" key="2">
    <source>
        <dbReference type="Proteomes" id="UP000036403"/>
    </source>
</evidence>
<dbReference type="Proteomes" id="UP000036403">
    <property type="component" value="Unassembled WGS sequence"/>
</dbReference>
<dbReference type="EMBL" id="LBMM01007986">
    <property type="protein sequence ID" value="KMQ89249.1"/>
    <property type="molecule type" value="Genomic_DNA"/>
</dbReference>
<feature type="non-terminal residue" evidence="1">
    <location>
        <position position="49"/>
    </location>
</feature>
<keyword evidence="2" id="KW-1185">Reference proteome</keyword>
<evidence type="ECO:0000313" key="1">
    <source>
        <dbReference type="EMBL" id="KMQ89249.1"/>
    </source>
</evidence>
<dbReference type="AlphaFoldDB" id="A0A0J7KG75"/>
<gene>
    <name evidence="1" type="ORF">RF55_11140</name>
</gene>
<protein>
    <submittedName>
        <fullName evidence="1">Uncharacterized protein</fullName>
    </submittedName>
</protein>
<comment type="caution">
    <text evidence="1">The sequence shown here is derived from an EMBL/GenBank/DDBJ whole genome shotgun (WGS) entry which is preliminary data.</text>
</comment>
<organism evidence="1 2">
    <name type="scientific">Lasius niger</name>
    <name type="common">Black garden ant</name>
    <dbReference type="NCBI Taxonomy" id="67767"/>
    <lineage>
        <taxon>Eukaryota</taxon>
        <taxon>Metazoa</taxon>
        <taxon>Ecdysozoa</taxon>
        <taxon>Arthropoda</taxon>
        <taxon>Hexapoda</taxon>
        <taxon>Insecta</taxon>
        <taxon>Pterygota</taxon>
        <taxon>Neoptera</taxon>
        <taxon>Endopterygota</taxon>
        <taxon>Hymenoptera</taxon>
        <taxon>Apocrita</taxon>
        <taxon>Aculeata</taxon>
        <taxon>Formicoidea</taxon>
        <taxon>Formicidae</taxon>
        <taxon>Formicinae</taxon>
        <taxon>Lasius</taxon>
        <taxon>Lasius</taxon>
    </lineage>
</organism>
<proteinExistence type="predicted"/>
<reference evidence="1 2" key="1">
    <citation type="submission" date="2015-04" db="EMBL/GenBank/DDBJ databases">
        <title>Lasius niger genome sequencing.</title>
        <authorList>
            <person name="Konorov E.A."/>
            <person name="Nikitin M.A."/>
            <person name="Kirill M.V."/>
            <person name="Chang P."/>
        </authorList>
    </citation>
    <scope>NUCLEOTIDE SEQUENCE [LARGE SCALE GENOMIC DNA]</scope>
    <source>
        <tissue evidence="1">Whole</tissue>
    </source>
</reference>
<sequence length="49" mass="5564">MSHRDFELHTYLQGSTPGMQVAASGRSWASLDSNDIDTHRVKHRGNMHK</sequence>
<dbReference type="PaxDb" id="67767-A0A0J7KG75"/>
<accession>A0A0J7KG75</accession>